<dbReference type="EC" id="2.1.1.80" evidence="2"/>
<dbReference type="CDD" id="cd02440">
    <property type="entry name" value="AdoMet_MTases"/>
    <property type="match status" value="1"/>
</dbReference>
<dbReference type="InterPro" id="IPR000780">
    <property type="entry name" value="CheR_MeTrfase"/>
</dbReference>
<evidence type="ECO:0000313" key="7">
    <source>
        <dbReference type="EMBL" id="HGT82574.1"/>
    </source>
</evidence>
<dbReference type="SUPFAM" id="SSF47757">
    <property type="entry name" value="Chemotaxis receptor methyltransferase CheR, N-terminal domain"/>
    <property type="match status" value="1"/>
</dbReference>
<dbReference type="Pfam" id="PF01739">
    <property type="entry name" value="CheR"/>
    <property type="match status" value="1"/>
</dbReference>
<name>A0A7J3M2U1_ARCFL</name>
<dbReference type="AlphaFoldDB" id="A0A7J3M2U1"/>
<dbReference type="PANTHER" id="PTHR24422">
    <property type="entry name" value="CHEMOTAXIS PROTEIN METHYLTRANSFERASE"/>
    <property type="match status" value="1"/>
</dbReference>
<evidence type="ECO:0000259" key="6">
    <source>
        <dbReference type="PROSITE" id="PS50123"/>
    </source>
</evidence>
<evidence type="ECO:0000256" key="1">
    <source>
        <dbReference type="ARBA" id="ARBA00001541"/>
    </source>
</evidence>
<dbReference type="SMART" id="SM00138">
    <property type="entry name" value="MeTrc"/>
    <property type="match status" value="1"/>
</dbReference>
<dbReference type="InterPro" id="IPR022641">
    <property type="entry name" value="CheR_N"/>
</dbReference>
<sequence>MDLIFRAILSYVTRKSGLRLEMYRESYLRRRIDLRMRILGFQNLSEYYSYLKGNEREVNELIDAIAINVTDFMRDKTPFEFFMNRILPEMGKKRLLRFWSAGCAYGEEAYSIAICAFEATESDFTVYATDIDEDCLQKAAVGIYSESQLKNLDEKIKQKYFEKLGNRFKVKDFVKKRVRFKKHDLTSQEPITKFLDAIFCRNVMIYFTEEQKTKVLRDFHNALVEGGYLIIGKSESIRAQGFECVSLTEKVYRKV</sequence>
<gene>
    <name evidence="7" type="ORF">ENT52_02465</name>
</gene>
<dbReference type="PROSITE" id="PS50123">
    <property type="entry name" value="CHER"/>
    <property type="match status" value="1"/>
</dbReference>
<reference evidence="7" key="1">
    <citation type="journal article" date="2020" name="mSystems">
        <title>Genome- and Community-Level Interaction Insights into Carbon Utilization and Element Cycling Functions of Hydrothermarchaeota in Hydrothermal Sediment.</title>
        <authorList>
            <person name="Zhou Z."/>
            <person name="Liu Y."/>
            <person name="Xu W."/>
            <person name="Pan J."/>
            <person name="Luo Z.H."/>
            <person name="Li M."/>
        </authorList>
    </citation>
    <scope>NUCLEOTIDE SEQUENCE [LARGE SCALE GENOMIC DNA]</scope>
    <source>
        <strain evidence="7">SpSt-587</strain>
    </source>
</reference>
<organism evidence="7">
    <name type="scientific">Archaeoglobus fulgidus</name>
    <dbReference type="NCBI Taxonomy" id="2234"/>
    <lineage>
        <taxon>Archaea</taxon>
        <taxon>Methanobacteriati</taxon>
        <taxon>Methanobacteriota</taxon>
        <taxon>Archaeoglobi</taxon>
        <taxon>Archaeoglobales</taxon>
        <taxon>Archaeoglobaceae</taxon>
        <taxon>Archaeoglobus</taxon>
    </lineage>
</organism>
<keyword evidence="5" id="KW-0949">S-adenosyl-L-methionine</keyword>
<keyword evidence="4 7" id="KW-0808">Transferase</keyword>
<protein>
    <recommendedName>
        <fullName evidence="2">protein-glutamate O-methyltransferase</fullName>
        <ecNumber evidence="2">2.1.1.80</ecNumber>
    </recommendedName>
</protein>
<dbReference type="InterPro" id="IPR029063">
    <property type="entry name" value="SAM-dependent_MTases_sf"/>
</dbReference>
<dbReference type="SUPFAM" id="SSF53335">
    <property type="entry name" value="S-adenosyl-L-methionine-dependent methyltransferases"/>
    <property type="match status" value="1"/>
</dbReference>
<comment type="catalytic activity">
    <reaction evidence="1">
        <text>L-glutamyl-[protein] + S-adenosyl-L-methionine = [protein]-L-glutamate 5-O-methyl ester + S-adenosyl-L-homocysteine</text>
        <dbReference type="Rhea" id="RHEA:24452"/>
        <dbReference type="Rhea" id="RHEA-COMP:10208"/>
        <dbReference type="Rhea" id="RHEA-COMP:10311"/>
        <dbReference type="ChEBI" id="CHEBI:29973"/>
        <dbReference type="ChEBI" id="CHEBI:57856"/>
        <dbReference type="ChEBI" id="CHEBI:59789"/>
        <dbReference type="ChEBI" id="CHEBI:82795"/>
        <dbReference type="EC" id="2.1.1.80"/>
    </reaction>
</comment>
<proteinExistence type="predicted"/>
<feature type="domain" description="CheR-type methyltransferase" evidence="6">
    <location>
        <begin position="1"/>
        <end position="237"/>
    </location>
</feature>
<dbReference type="InterPro" id="IPR022642">
    <property type="entry name" value="CheR_C"/>
</dbReference>
<dbReference type="PRINTS" id="PR00996">
    <property type="entry name" value="CHERMTFRASE"/>
</dbReference>
<dbReference type="Pfam" id="PF03705">
    <property type="entry name" value="CheR_N"/>
    <property type="match status" value="1"/>
</dbReference>
<evidence type="ECO:0000256" key="4">
    <source>
        <dbReference type="ARBA" id="ARBA00022679"/>
    </source>
</evidence>
<comment type="caution">
    <text evidence="7">The sequence shown here is derived from an EMBL/GenBank/DDBJ whole genome shotgun (WGS) entry which is preliminary data.</text>
</comment>
<dbReference type="InterPro" id="IPR036804">
    <property type="entry name" value="CheR_N_sf"/>
</dbReference>
<dbReference type="GO" id="GO:0008983">
    <property type="term" value="F:protein-glutamate O-methyltransferase activity"/>
    <property type="evidence" value="ECO:0007669"/>
    <property type="project" value="UniProtKB-EC"/>
</dbReference>
<keyword evidence="3 7" id="KW-0489">Methyltransferase</keyword>
<dbReference type="InterPro" id="IPR050903">
    <property type="entry name" value="Bact_Chemotaxis_MeTrfase"/>
</dbReference>
<dbReference type="Gene3D" id="3.40.50.150">
    <property type="entry name" value="Vaccinia Virus protein VP39"/>
    <property type="match status" value="1"/>
</dbReference>
<dbReference type="Gene3D" id="1.10.155.10">
    <property type="entry name" value="Chemotaxis receptor methyltransferase CheR, N-terminal domain"/>
    <property type="match status" value="1"/>
</dbReference>
<dbReference type="PANTHER" id="PTHR24422:SF10">
    <property type="entry name" value="CHEMOTAXIS PROTEIN METHYLTRANSFERASE 2"/>
    <property type="match status" value="1"/>
</dbReference>
<evidence type="ECO:0000256" key="2">
    <source>
        <dbReference type="ARBA" id="ARBA00012534"/>
    </source>
</evidence>
<evidence type="ECO:0000256" key="5">
    <source>
        <dbReference type="ARBA" id="ARBA00022691"/>
    </source>
</evidence>
<dbReference type="GO" id="GO:0032259">
    <property type="term" value="P:methylation"/>
    <property type="evidence" value="ECO:0007669"/>
    <property type="project" value="UniProtKB-KW"/>
</dbReference>
<evidence type="ECO:0000256" key="3">
    <source>
        <dbReference type="ARBA" id="ARBA00022603"/>
    </source>
</evidence>
<dbReference type="EMBL" id="DSYZ01000056">
    <property type="protein sequence ID" value="HGT82574.1"/>
    <property type="molecule type" value="Genomic_DNA"/>
</dbReference>
<accession>A0A7J3M2U1</accession>